<dbReference type="AlphaFoldDB" id="A0A1D6H813"/>
<dbReference type="PANTHER" id="PTHR13683">
    <property type="entry name" value="ASPARTYL PROTEASES"/>
    <property type="match status" value="1"/>
</dbReference>
<dbReference type="InterPro" id="IPR021109">
    <property type="entry name" value="Peptidase_aspartic_dom_sf"/>
</dbReference>
<evidence type="ECO:0000313" key="3">
    <source>
        <dbReference type="EMBL" id="AQK70889.1"/>
    </source>
</evidence>
<dbReference type="Gene3D" id="2.40.70.10">
    <property type="entry name" value="Acid Proteases"/>
    <property type="match status" value="2"/>
</dbReference>
<gene>
    <name evidence="3" type="ORF">ZEAMMB73_Zm00001d016477</name>
</gene>
<accession>A0A1D6H813</accession>
<organism evidence="3">
    <name type="scientific">Zea mays</name>
    <name type="common">Maize</name>
    <dbReference type="NCBI Taxonomy" id="4577"/>
    <lineage>
        <taxon>Eukaryota</taxon>
        <taxon>Viridiplantae</taxon>
        <taxon>Streptophyta</taxon>
        <taxon>Embryophyta</taxon>
        <taxon>Tracheophyta</taxon>
        <taxon>Spermatophyta</taxon>
        <taxon>Magnoliopsida</taxon>
        <taxon>Liliopsida</taxon>
        <taxon>Poales</taxon>
        <taxon>Poaceae</taxon>
        <taxon>PACMAD clade</taxon>
        <taxon>Panicoideae</taxon>
        <taxon>Andropogonodae</taxon>
        <taxon>Andropogoneae</taxon>
        <taxon>Tripsacinae</taxon>
        <taxon>Zea</taxon>
    </lineage>
</organism>
<dbReference type="InterPro" id="IPR001461">
    <property type="entry name" value="Aspartic_peptidase_A1"/>
</dbReference>
<feature type="compositionally biased region" description="Polar residues" evidence="2">
    <location>
        <begin position="1"/>
        <end position="25"/>
    </location>
</feature>
<dbReference type="InterPro" id="IPR032799">
    <property type="entry name" value="TAXi_C"/>
</dbReference>
<dbReference type="Pfam" id="PF14541">
    <property type="entry name" value="TAXi_C"/>
    <property type="match status" value="1"/>
</dbReference>
<dbReference type="GO" id="GO:0006508">
    <property type="term" value="P:proteolysis"/>
    <property type="evidence" value="ECO:0007669"/>
    <property type="project" value="UniProtKB-KW"/>
</dbReference>
<evidence type="ECO:0000256" key="1">
    <source>
        <dbReference type="ARBA" id="ARBA00007447"/>
    </source>
</evidence>
<dbReference type="Pfam" id="PF14543">
    <property type="entry name" value="TAXi_N"/>
    <property type="match status" value="1"/>
</dbReference>
<comment type="similarity">
    <text evidence="1">Belongs to the peptidase A1 family.</text>
</comment>
<name>A0A1D6H813_MAIZE</name>
<dbReference type="GO" id="GO:0004190">
    <property type="term" value="F:aspartic-type endopeptidase activity"/>
    <property type="evidence" value="ECO:0007669"/>
    <property type="project" value="InterPro"/>
</dbReference>
<dbReference type="EMBL" id="CM000781">
    <property type="protein sequence ID" value="AQK70889.1"/>
    <property type="molecule type" value="Genomic_DNA"/>
</dbReference>
<evidence type="ECO:0000256" key="2">
    <source>
        <dbReference type="SAM" id="MobiDB-lite"/>
    </source>
</evidence>
<reference evidence="3" key="1">
    <citation type="submission" date="2015-12" db="EMBL/GenBank/DDBJ databases">
        <title>Update maize B73 reference genome by single molecule sequencing technologies.</title>
        <authorList>
            <consortium name="Maize Genome Sequencing Project"/>
            <person name="Ware D."/>
        </authorList>
    </citation>
    <scope>NUCLEOTIDE SEQUENCE</scope>
    <source>
        <tissue evidence="3">Seedling</tissue>
    </source>
</reference>
<feature type="region of interest" description="Disordered" evidence="2">
    <location>
        <begin position="1"/>
        <end position="30"/>
    </location>
</feature>
<dbReference type="PROSITE" id="PS51767">
    <property type="entry name" value="PEPTIDASE_A1"/>
    <property type="match status" value="1"/>
</dbReference>
<dbReference type="SUPFAM" id="SSF50630">
    <property type="entry name" value="Acid proteases"/>
    <property type="match status" value="1"/>
</dbReference>
<proteinExistence type="inferred from homology"/>
<keyword evidence="3" id="KW-0378">Hydrolase</keyword>
<dbReference type="InterPro" id="IPR033121">
    <property type="entry name" value="PEPTIDASE_A1"/>
</dbReference>
<protein>
    <submittedName>
        <fullName evidence="3">Eukaryotic aspartyl protease family protein</fullName>
    </submittedName>
</protein>
<sequence>MTPTATAGSLAPSTWPSAASGSPQIPAQPVLHPDRDRLAAQGLLRAGGHRQRYPLGQLHPLRWLPHQKRTWIELTQYDPAGSGTTVGCEQEFCVANSAGGVPPTCPSTSSPCQFRITYGDGSTTTGFYVTDFVQYNQVSGNGQTTTSNASITFGCGAQLGGDLGSSNQALDGILGFGQSDSSMLSQLAAARRVRKIFAHCLDTVRGGGIFAIGNVVQPKVKTTPLVPNVTHYNVNLQGISVGGATLQLPTSTFDSGDSKGTIIDSGTTLAYLPREVYRTLLAAVFDKYQDLPLHNYQDFVCFQFSGSIDDGFPVITFSFEGDLTLNVYPDDYLFQNRVG</sequence>
<dbReference type="PANTHER" id="PTHR13683:SF858">
    <property type="entry name" value="OS02G0473200 PROTEIN"/>
    <property type="match status" value="1"/>
</dbReference>
<dbReference type="InterPro" id="IPR032861">
    <property type="entry name" value="TAXi_N"/>
</dbReference>
<keyword evidence="3" id="KW-0645">Protease</keyword>